<feature type="transmembrane region" description="Helical" evidence="2">
    <location>
        <begin position="51"/>
        <end position="73"/>
    </location>
</feature>
<keyword evidence="2" id="KW-0472">Membrane</keyword>
<dbReference type="Gene3D" id="1.10.530.10">
    <property type="match status" value="1"/>
</dbReference>
<organism evidence="4 5">
    <name type="scientific">Egicoccus halophilus</name>
    <dbReference type="NCBI Taxonomy" id="1670830"/>
    <lineage>
        <taxon>Bacteria</taxon>
        <taxon>Bacillati</taxon>
        <taxon>Actinomycetota</taxon>
        <taxon>Nitriliruptoria</taxon>
        <taxon>Egicoccales</taxon>
        <taxon>Egicoccaceae</taxon>
        <taxon>Egicoccus</taxon>
    </lineage>
</organism>
<dbReference type="PANTHER" id="PTHR43308">
    <property type="entry name" value="OUTER MEMBRANE PROTEIN ALPHA-RELATED"/>
    <property type="match status" value="1"/>
</dbReference>
<gene>
    <name evidence="4" type="ORF">GCM10011354_16940</name>
</gene>
<dbReference type="InterPro" id="IPR001119">
    <property type="entry name" value="SLH_dom"/>
</dbReference>
<keyword evidence="5" id="KW-1185">Reference proteome</keyword>
<protein>
    <recommendedName>
        <fullName evidence="3">SLH domain-containing protein</fullName>
    </recommendedName>
</protein>
<dbReference type="InterPro" id="IPR002901">
    <property type="entry name" value="MGlyc_endo_b_GlcNAc-like_dom"/>
</dbReference>
<evidence type="ECO:0000256" key="2">
    <source>
        <dbReference type="SAM" id="Phobius"/>
    </source>
</evidence>
<dbReference type="AlphaFoldDB" id="A0A8J3AEU0"/>
<dbReference type="PROSITE" id="PS51272">
    <property type="entry name" value="SLH"/>
    <property type="match status" value="2"/>
</dbReference>
<evidence type="ECO:0000313" key="5">
    <source>
        <dbReference type="Proteomes" id="UP000650511"/>
    </source>
</evidence>
<dbReference type="InterPro" id="IPR051465">
    <property type="entry name" value="Cell_Envelope_Struct_Comp"/>
</dbReference>
<dbReference type="Pfam" id="PF00395">
    <property type="entry name" value="SLH"/>
    <property type="match status" value="3"/>
</dbReference>
<evidence type="ECO:0000256" key="1">
    <source>
        <dbReference type="SAM" id="MobiDB-lite"/>
    </source>
</evidence>
<feature type="domain" description="SLH" evidence="3">
    <location>
        <begin position="370"/>
        <end position="424"/>
    </location>
</feature>
<evidence type="ECO:0000313" key="4">
    <source>
        <dbReference type="EMBL" id="GGI06005.1"/>
    </source>
</evidence>
<dbReference type="EMBL" id="BMHA01000005">
    <property type="protein sequence ID" value="GGI06005.1"/>
    <property type="molecule type" value="Genomic_DNA"/>
</dbReference>
<dbReference type="Proteomes" id="UP000650511">
    <property type="component" value="Unassembled WGS sequence"/>
</dbReference>
<reference evidence="4" key="2">
    <citation type="submission" date="2020-09" db="EMBL/GenBank/DDBJ databases">
        <authorList>
            <person name="Sun Q."/>
            <person name="Zhou Y."/>
        </authorList>
    </citation>
    <scope>NUCLEOTIDE SEQUENCE</scope>
    <source>
        <strain evidence="4">CGMCC 1.14988</strain>
    </source>
</reference>
<dbReference type="Pfam" id="PF01832">
    <property type="entry name" value="Glucosaminidase"/>
    <property type="match status" value="1"/>
</dbReference>
<proteinExistence type="predicted"/>
<sequence>MRPIPGAATDADDETSVTRQHAPSPLPSVRPPVSFPMSSAPAPTGSRRRSAAALAALLALAVAVGALVAPATAQASTHTPVLQPDRVSAAGIAAWFQASAPAGYRATVSPELLAQYFVEEGRAEGVAGDLAFAQSVLETGWFRWPSHGQVHATYNNFSGIGACDGGTCTVAQFRDARIGVRAQIQHLRAYADPTVTIARLAHPLESPRFHLVTPKGRASTWEQMGSGNWATDPLYASKILSIHRSMLAHAEVNGGLSRPRFADVGSGHAHGPAIENLVRRSVVQGCTSTHFCPEAPVTRGQLATILARSLDLPAAPHPFRDAGATHGANIGALYAAGITSGCGPDRFCPDQPVTRAQLATMLQRALGLPDAEPTFTDVRGTRHRLAIGAVAQAGITTGYDDNTFRPDQPVNRAQAATFVTRALP</sequence>
<evidence type="ECO:0000259" key="3">
    <source>
        <dbReference type="PROSITE" id="PS51272"/>
    </source>
</evidence>
<dbReference type="GO" id="GO:0004040">
    <property type="term" value="F:amidase activity"/>
    <property type="evidence" value="ECO:0007669"/>
    <property type="project" value="InterPro"/>
</dbReference>
<name>A0A8J3AEU0_9ACTN</name>
<dbReference type="PANTHER" id="PTHR43308:SF5">
    <property type="entry name" value="S-LAYER PROTEIN _ PEPTIDOGLYCAN ENDO-BETA-N-ACETYLGLUCOSAMINIDASE"/>
    <property type="match status" value="1"/>
</dbReference>
<comment type="caution">
    <text evidence="4">The sequence shown here is derived from an EMBL/GenBank/DDBJ whole genome shotgun (WGS) entry which is preliminary data.</text>
</comment>
<keyword evidence="2" id="KW-1133">Transmembrane helix</keyword>
<feature type="compositionally biased region" description="Pro residues" evidence="1">
    <location>
        <begin position="24"/>
        <end position="34"/>
    </location>
</feature>
<reference evidence="4" key="1">
    <citation type="journal article" date="2014" name="Int. J. Syst. Evol. Microbiol.">
        <title>Complete genome sequence of Corynebacterium casei LMG S-19264T (=DSM 44701T), isolated from a smear-ripened cheese.</title>
        <authorList>
            <consortium name="US DOE Joint Genome Institute (JGI-PGF)"/>
            <person name="Walter F."/>
            <person name="Albersmeier A."/>
            <person name="Kalinowski J."/>
            <person name="Ruckert C."/>
        </authorList>
    </citation>
    <scope>NUCLEOTIDE SEQUENCE</scope>
    <source>
        <strain evidence="4">CGMCC 1.14988</strain>
    </source>
</reference>
<accession>A0A8J3AEU0</accession>
<feature type="domain" description="SLH" evidence="3">
    <location>
        <begin position="257"/>
        <end position="320"/>
    </location>
</feature>
<keyword evidence="2" id="KW-0812">Transmembrane</keyword>
<feature type="region of interest" description="Disordered" evidence="1">
    <location>
        <begin position="1"/>
        <end position="46"/>
    </location>
</feature>